<dbReference type="InterPro" id="IPR036735">
    <property type="entry name" value="NGN_dom_sf"/>
</dbReference>
<accession>A0ABQ1QKW9</accession>
<gene>
    <name evidence="5" type="primary">rfaH</name>
    <name evidence="5" type="ORF">GCM10011358_12470</name>
</gene>
<feature type="domain" description="NusG-like N-terminal" evidence="4">
    <location>
        <begin position="7"/>
        <end position="106"/>
    </location>
</feature>
<dbReference type="InterPro" id="IPR043425">
    <property type="entry name" value="NusG-like"/>
</dbReference>
<dbReference type="InterPro" id="IPR008991">
    <property type="entry name" value="Translation_prot_SH3-like_sf"/>
</dbReference>
<evidence type="ECO:0000256" key="3">
    <source>
        <dbReference type="ARBA" id="ARBA00023163"/>
    </source>
</evidence>
<keyword evidence="3" id="KW-0804">Transcription</keyword>
<protein>
    <submittedName>
        <fullName evidence="5">Transcription antitermination protein RfaH</fullName>
    </submittedName>
</protein>
<evidence type="ECO:0000313" key="5">
    <source>
        <dbReference type="EMBL" id="GGD29935.1"/>
    </source>
</evidence>
<dbReference type="Proteomes" id="UP000617355">
    <property type="component" value="Unassembled WGS sequence"/>
</dbReference>
<keyword evidence="2" id="KW-0805">Transcription regulation</keyword>
<dbReference type="Gene3D" id="3.30.70.940">
    <property type="entry name" value="NusG, N-terminal domain"/>
    <property type="match status" value="1"/>
</dbReference>
<evidence type="ECO:0000256" key="1">
    <source>
        <dbReference type="ARBA" id="ARBA00022814"/>
    </source>
</evidence>
<organism evidence="5 6">
    <name type="scientific">Sinisalibacter lacisalsi</name>
    <dbReference type="NCBI Taxonomy" id="1526570"/>
    <lineage>
        <taxon>Bacteria</taxon>
        <taxon>Pseudomonadati</taxon>
        <taxon>Pseudomonadota</taxon>
        <taxon>Alphaproteobacteria</taxon>
        <taxon>Rhodobacterales</taxon>
        <taxon>Roseobacteraceae</taxon>
        <taxon>Sinisalibacter</taxon>
    </lineage>
</organism>
<dbReference type="EMBL" id="BMGI01000002">
    <property type="protein sequence ID" value="GGD29935.1"/>
    <property type="molecule type" value="Genomic_DNA"/>
</dbReference>
<evidence type="ECO:0000259" key="4">
    <source>
        <dbReference type="SMART" id="SM00738"/>
    </source>
</evidence>
<name>A0ABQ1QKW9_9RHOB</name>
<dbReference type="SMART" id="SM00738">
    <property type="entry name" value="NGN"/>
    <property type="match status" value="1"/>
</dbReference>
<dbReference type="SUPFAM" id="SSF82679">
    <property type="entry name" value="N-utilization substance G protein NusG, N-terminal domain"/>
    <property type="match status" value="1"/>
</dbReference>
<dbReference type="PANTHER" id="PTHR30265:SF7">
    <property type="entry name" value="TRANSCRIPTION ANTITERMINATION PROTEIN RFAH"/>
    <property type="match status" value="1"/>
</dbReference>
<keyword evidence="6" id="KW-1185">Reference proteome</keyword>
<dbReference type="CDD" id="cd09892">
    <property type="entry name" value="NGN_SP_RfaH"/>
    <property type="match status" value="1"/>
</dbReference>
<keyword evidence="1" id="KW-0889">Transcription antitermination</keyword>
<dbReference type="PANTHER" id="PTHR30265">
    <property type="entry name" value="RHO-INTERACTING TRANSCRIPTION TERMINATION FACTOR NUSG"/>
    <property type="match status" value="1"/>
</dbReference>
<proteinExistence type="predicted"/>
<evidence type="ECO:0000313" key="6">
    <source>
        <dbReference type="Proteomes" id="UP000617355"/>
    </source>
</evidence>
<dbReference type="Pfam" id="PF02357">
    <property type="entry name" value="NusG"/>
    <property type="match status" value="1"/>
</dbReference>
<dbReference type="CDD" id="cd06091">
    <property type="entry name" value="KOW_NusG"/>
    <property type="match status" value="1"/>
</dbReference>
<sequence length="170" mass="18657">MTSSPDDKSWYLAQVKPNGFRIAERNLARQGFETFVPLVDQTRRGRGGFVTRQALLFPGYLFVAFDPAAAGWRAVMSTHGISRLVSTGDTPTAVPPDLVEAIRARCRPDGVLGAPEDLPQGAAVRITTGPFAEFVARVEQMAPDQRVWVLIELMGRKTRIAVPRDGVRPL</sequence>
<comment type="caution">
    <text evidence="5">The sequence shown here is derived from an EMBL/GenBank/DDBJ whole genome shotgun (WGS) entry which is preliminary data.</text>
</comment>
<evidence type="ECO:0000256" key="2">
    <source>
        <dbReference type="ARBA" id="ARBA00023015"/>
    </source>
</evidence>
<reference evidence="6" key="1">
    <citation type="journal article" date="2019" name="Int. J. Syst. Evol. Microbiol.">
        <title>The Global Catalogue of Microorganisms (GCM) 10K type strain sequencing project: providing services to taxonomists for standard genome sequencing and annotation.</title>
        <authorList>
            <consortium name="The Broad Institute Genomics Platform"/>
            <consortium name="The Broad Institute Genome Sequencing Center for Infectious Disease"/>
            <person name="Wu L."/>
            <person name="Ma J."/>
        </authorList>
    </citation>
    <scope>NUCLEOTIDE SEQUENCE [LARGE SCALE GENOMIC DNA]</scope>
    <source>
        <strain evidence="6">CGMCC 1.12922</strain>
    </source>
</reference>
<dbReference type="RefSeq" id="WP_188526787.1">
    <property type="nucleotide sequence ID" value="NZ_BMGI01000002.1"/>
</dbReference>
<dbReference type="InterPro" id="IPR006645">
    <property type="entry name" value="NGN-like_dom"/>
</dbReference>
<dbReference type="SUPFAM" id="SSF50104">
    <property type="entry name" value="Translation proteins SH3-like domain"/>
    <property type="match status" value="1"/>
</dbReference>